<comment type="catalytic activity">
    <reaction evidence="6">
        <text>Na(+)(in) + 2 H(+)(out) = Na(+)(out) + 2 H(+)(in)</text>
        <dbReference type="Rhea" id="RHEA:29251"/>
        <dbReference type="ChEBI" id="CHEBI:15378"/>
        <dbReference type="ChEBI" id="CHEBI:29101"/>
    </reaction>
</comment>
<dbReference type="GO" id="GO:0005886">
    <property type="term" value="C:plasma membrane"/>
    <property type="evidence" value="ECO:0007669"/>
    <property type="project" value="UniProtKB-SubCell"/>
</dbReference>
<feature type="transmembrane region" description="Helical" evidence="6">
    <location>
        <begin position="76"/>
        <end position="93"/>
    </location>
</feature>
<evidence type="ECO:0000256" key="5">
    <source>
        <dbReference type="ARBA" id="ARBA00023136"/>
    </source>
</evidence>
<keyword evidence="6" id="KW-0050">Antiport</keyword>
<feature type="transmembrane region" description="Helical" evidence="6">
    <location>
        <begin position="135"/>
        <end position="157"/>
    </location>
</feature>
<comment type="caution">
    <text evidence="7">The sequence shown here is derived from an EMBL/GenBank/DDBJ whole genome shotgun (WGS) entry which is preliminary data.</text>
</comment>
<gene>
    <name evidence="6 7" type="primary">nhaA</name>
    <name evidence="7" type="ORF">GJV77_07655</name>
</gene>
<feature type="transmembrane region" description="Helical" evidence="6">
    <location>
        <begin position="108"/>
        <end position="129"/>
    </location>
</feature>
<keyword evidence="6" id="KW-0739">Sodium transport</keyword>
<name>A0A7K1GLM7_9FLAO</name>
<keyword evidence="6" id="KW-0813">Transport</keyword>
<feature type="transmembrane region" description="Helical" evidence="6">
    <location>
        <begin position="421"/>
        <end position="441"/>
    </location>
</feature>
<sequence>MENNIKLSPADKWITKPVNRFMSKSTSGGIVLFVAAVFAIFMANSQWAEAYMGFWDDNHIGFTLNDMTLNHSLKHWVNDGLMAIFFFVVGLELKRELTTGELSSPKKAMLPIIAAIGGMIVPASIYLIFNGGTDAAHGWGIPMATDIAFALGVLFLLGDRVPTSLKVFLTALAIADDLGAVLVIAIFYTSDLSLVNLGIGLGFFGLLILSNLLGIRNMIYYAIIGIVGIWLAFLLSGVHATIAAVLAAFAIPSTARVQESYFVAKMSKLRERFRSIDPDNSIPDLTGEQMECVMDMKSLTKDSLPPAIRLEHSMHNFVSFFVMPVFALANAAIPIHLGEGGLSAVTLGVAFGLLLGKVIGVAGLTGLLIKLKLVPMPKGMTYLNLLGLGFLAAIGFTMSLFVTELAFDINVHPDFPDQAKLGILIASGLGGVIGYILLFMCGKKTTISEEE</sequence>
<feature type="transmembrane region" description="Helical" evidence="6">
    <location>
        <begin position="219"/>
        <end position="236"/>
    </location>
</feature>
<dbReference type="EMBL" id="WMJY01000014">
    <property type="protein sequence ID" value="MTH29792.1"/>
    <property type="molecule type" value="Genomic_DNA"/>
</dbReference>
<dbReference type="Gene3D" id="1.20.1530.10">
    <property type="entry name" value="Na+/H+ antiporter like domain"/>
    <property type="match status" value="1"/>
</dbReference>
<keyword evidence="6" id="KW-0915">Sodium</keyword>
<keyword evidence="8" id="KW-1185">Reference proteome</keyword>
<feature type="transmembrane region" description="Helical" evidence="6">
    <location>
        <begin position="349"/>
        <end position="369"/>
    </location>
</feature>
<dbReference type="GO" id="GO:0006885">
    <property type="term" value="P:regulation of pH"/>
    <property type="evidence" value="ECO:0007669"/>
    <property type="project" value="UniProtKB-UniRule"/>
</dbReference>
<evidence type="ECO:0000313" key="8">
    <source>
        <dbReference type="Proteomes" id="UP000488936"/>
    </source>
</evidence>
<dbReference type="Pfam" id="PF06965">
    <property type="entry name" value="Na_H_antiport_1"/>
    <property type="match status" value="1"/>
</dbReference>
<feature type="transmembrane region" description="Helical" evidence="6">
    <location>
        <begin position="194"/>
        <end position="212"/>
    </location>
</feature>
<feature type="transmembrane region" description="Helical" evidence="6">
    <location>
        <begin position="317"/>
        <end position="337"/>
    </location>
</feature>
<keyword evidence="3 6" id="KW-0812">Transmembrane</keyword>
<dbReference type="InterPro" id="IPR023171">
    <property type="entry name" value="Na/H_antiporter_dom_sf"/>
</dbReference>
<proteinExistence type="inferred from homology"/>
<evidence type="ECO:0000256" key="2">
    <source>
        <dbReference type="ARBA" id="ARBA00022475"/>
    </source>
</evidence>
<keyword evidence="4 6" id="KW-1133">Transmembrane helix</keyword>
<dbReference type="RefSeq" id="WP_155035788.1">
    <property type="nucleotide sequence ID" value="NZ_JAYMMG010000004.1"/>
</dbReference>
<feature type="transmembrane region" description="Helical" evidence="6">
    <location>
        <begin position="242"/>
        <end position="264"/>
    </location>
</feature>
<comment type="subcellular location">
    <subcellularLocation>
        <location evidence="1">Cell inner membrane</location>
        <topology evidence="1">Multi-pass membrane protein</topology>
    </subcellularLocation>
    <subcellularLocation>
        <location evidence="6">Cell membrane</location>
        <topology evidence="6">Multi-pass membrane protein</topology>
    </subcellularLocation>
</comment>
<dbReference type="PANTHER" id="PTHR30341:SF0">
    <property type="entry name" value="NA(+)_H(+) ANTIPORTER NHAA"/>
    <property type="match status" value="1"/>
</dbReference>
<evidence type="ECO:0000256" key="4">
    <source>
        <dbReference type="ARBA" id="ARBA00022989"/>
    </source>
</evidence>
<dbReference type="OrthoDB" id="9808135at2"/>
<dbReference type="PANTHER" id="PTHR30341">
    <property type="entry name" value="SODIUM ION/PROTON ANTIPORTER NHAA-RELATED"/>
    <property type="match status" value="1"/>
</dbReference>
<comment type="similarity">
    <text evidence="6">Belongs to the NhaA Na(+)/H(+) (TC 2.A.33) antiporter family.</text>
</comment>
<evidence type="ECO:0000256" key="1">
    <source>
        <dbReference type="ARBA" id="ARBA00004429"/>
    </source>
</evidence>
<dbReference type="HAMAP" id="MF_01844">
    <property type="entry name" value="NhaA"/>
    <property type="match status" value="1"/>
</dbReference>
<dbReference type="InterPro" id="IPR004670">
    <property type="entry name" value="NhaA"/>
</dbReference>
<reference evidence="7 8" key="1">
    <citation type="journal article" date="2006" name="Int. J. Syst. Evol. Microbiol.">
        <title>Myroides pelagicus sp. nov., isolated from seawater in Thailand.</title>
        <authorList>
            <person name="Yoon J."/>
            <person name="Maneerat S."/>
            <person name="Kawai F."/>
            <person name="Yokota A."/>
        </authorList>
    </citation>
    <scope>NUCLEOTIDE SEQUENCE [LARGE SCALE GENOMIC DNA]</scope>
    <source>
        <strain evidence="7 8">SM1T</strain>
    </source>
</reference>
<keyword evidence="6" id="KW-0406">Ion transport</keyword>
<protein>
    <recommendedName>
        <fullName evidence="6">Na(+)/H(+) antiporter NhaA</fullName>
    </recommendedName>
    <alternativeName>
        <fullName evidence="6">Sodium/proton antiporter NhaA</fullName>
    </alternativeName>
</protein>
<organism evidence="7 8">
    <name type="scientific">Myroides pelagicus</name>
    <dbReference type="NCBI Taxonomy" id="270914"/>
    <lineage>
        <taxon>Bacteria</taxon>
        <taxon>Pseudomonadati</taxon>
        <taxon>Bacteroidota</taxon>
        <taxon>Flavobacteriia</taxon>
        <taxon>Flavobacteriales</taxon>
        <taxon>Flavobacteriaceae</taxon>
        <taxon>Myroides</taxon>
    </lineage>
</organism>
<feature type="transmembrane region" description="Helical" evidence="6">
    <location>
        <begin position="381"/>
        <end position="401"/>
    </location>
</feature>
<feature type="transmembrane region" description="Helical" evidence="6">
    <location>
        <begin position="169"/>
        <end position="188"/>
    </location>
</feature>
<keyword evidence="5 6" id="KW-0472">Membrane</keyword>
<keyword evidence="2 6" id="KW-1003">Cell membrane</keyword>
<evidence type="ECO:0000313" key="7">
    <source>
        <dbReference type="EMBL" id="MTH29792.1"/>
    </source>
</evidence>
<dbReference type="GO" id="GO:0015385">
    <property type="term" value="F:sodium:proton antiporter activity"/>
    <property type="evidence" value="ECO:0007669"/>
    <property type="project" value="UniProtKB-UniRule"/>
</dbReference>
<feature type="transmembrane region" description="Helical" evidence="6">
    <location>
        <begin position="21"/>
        <end position="43"/>
    </location>
</feature>
<dbReference type="NCBIfam" id="TIGR00773">
    <property type="entry name" value="NhaA"/>
    <property type="match status" value="1"/>
</dbReference>
<evidence type="ECO:0000256" key="3">
    <source>
        <dbReference type="ARBA" id="ARBA00022692"/>
    </source>
</evidence>
<dbReference type="Proteomes" id="UP000488936">
    <property type="component" value="Unassembled WGS sequence"/>
</dbReference>
<dbReference type="AlphaFoldDB" id="A0A7K1GLM7"/>
<accession>A0A7K1GLM7</accession>
<evidence type="ECO:0000256" key="6">
    <source>
        <dbReference type="HAMAP-Rule" id="MF_01844"/>
    </source>
</evidence>
<comment type="function">
    <text evidence="6">Na(+)/H(+) antiporter that extrudes sodium in exchange for external protons.</text>
</comment>